<feature type="compositionally biased region" description="Polar residues" evidence="1">
    <location>
        <begin position="123"/>
        <end position="149"/>
    </location>
</feature>
<organism evidence="2 3">
    <name type="scientific">Aspergillus arachidicola</name>
    <dbReference type="NCBI Taxonomy" id="656916"/>
    <lineage>
        <taxon>Eukaryota</taxon>
        <taxon>Fungi</taxon>
        <taxon>Dikarya</taxon>
        <taxon>Ascomycota</taxon>
        <taxon>Pezizomycotina</taxon>
        <taxon>Eurotiomycetes</taxon>
        <taxon>Eurotiomycetidae</taxon>
        <taxon>Eurotiales</taxon>
        <taxon>Aspergillaceae</taxon>
        <taxon>Aspergillus</taxon>
        <taxon>Aspergillus subgen. Circumdati</taxon>
    </lineage>
</organism>
<feature type="compositionally biased region" description="Polar residues" evidence="1">
    <location>
        <begin position="87"/>
        <end position="98"/>
    </location>
</feature>
<feature type="region of interest" description="Disordered" evidence="1">
    <location>
        <begin position="1"/>
        <end position="188"/>
    </location>
</feature>
<evidence type="ECO:0000256" key="1">
    <source>
        <dbReference type="SAM" id="MobiDB-lite"/>
    </source>
</evidence>
<dbReference type="Proteomes" id="UP000231358">
    <property type="component" value="Unassembled WGS sequence"/>
</dbReference>
<keyword evidence="3" id="KW-1185">Reference proteome</keyword>
<comment type="caution">
    <text evidence="2">The sequence shown here is derived from an EMBL/GenBank/DDBJ whole genome shotgun (WGS) entry which is preliminary data.</text>
</comment>
<reference evidence="2 3" key="1">
    <citation type="submission" date="2017-05" db="EMBL/GenBank/DDBJ databases">
        <title>Genome sequence for an aflatoxigenic pathogen of Argentinian peanut, Aspergillus arachidicola.</title>
        <authorList>
            <person name="Moore G."/>
            <person name="Beltz S.B."/>
            <person name="Mack B.M."/>
        </authorList>
    </citation>
    <scope>NUCLEOTIDE SEQUENCE [LARGE SCALE GENOMIC DNA]</scope>
    <source>
        <strain evidence="2 3">CBS 117610</strain>
    </source>
</reference>
<proteinExistence type="predicted"/>
<evidence type="ECO:0000313" key="3">
    <source>
        <dbReference type="Proteomes" id="UP000231358"/>
    </source>
</evidence>
<protein>
    <submittedName>
        <fullName evidence="2">Uncharacterized protein</fullName>
    </submittedName>
</protein>
<name>A0A2G7G5E6_9EURO</name>
<accession>A0A2G7G5E6</accession>
<gene>
    <name evidence="2" type="ORF">AARAC_001582</name>
</gene>
<dbReference type="EMBL" id="NEXV01000118">
    <property type="protein sequence ID" value="PIG88068.1"/>
    <property type="molecule type" value="Genomic_DNA"/>
</dbReference>
<feature type="compositionally biased region" description="Basic and acidic residues" evidence="1">
    <location>
        <begin position="8"/>
        <end position="29"/>
    </location>
</feature>
<evidence type="ECO:0000313" key="2">
    <source>
        <dbReference type="EMBL" id="PIG88068.1"/>
    </source>
</evidence>
<sequence>MSQSSKFRVLDLQRGTTREVRYENKREVPADQPRSEQLPSQHSKVRRAQKQKLQDQPSESQGRKSRNSRHKESEDQHPRRRQPPRQSSLVGSSNSEPWTQDPKTDNYCKAFRKYVEDEKKGNGKQQPSSNEASESASTKAPQIVPQTSKKTNKRGHYEDLDKSLTSAQKGSGARFSASIRNSLPLVSM</sequence>
<dbReference type="AlphaFoldDB" id="A0A2G7G5E6"/>